<dbReference type="EMBL" id="MK250091">
    <property type="protein sequence ID" value="QDY52393.1"/>
    <property type="molecule type" value="Genomic_DNA"/>
</dbReference>
<gene>
    <name evidence="1" type="ORF">7_41</name>
</gene>
<evidence type="ECO:0000313" key="1">
    <source>
        <dbReference type="EMBL" id="QDY52393.1"/>
    </source>
</evidence>
<accession>A0A5B8HX15</accession>
<proteinExistence type="predicted"/>
<name>A0A5B8HX15_9VIRU</name>
<organism evidence="1">
    <name type="scientific">Mimiviridae sp. ChoanoV1</name>
    <dbReference type="NCBI Taxonomy" id="2596887"/>
    <lineage>
        <taxon>Viruses</taxon>
        <taxon>Varidnaviria</taxon>
        <taxon>Bamfordvirae</taxon>
        <taxon>Nucleocytoviricota</taxon>
        <taxon>Megaviricetes</taxon>
        <taxon>Imitervirales</taxon>
        <taxon>Schizomimiviridae</taxon>
    </lineage>
</organism>
<sequence length="104" mass="12718">MKIFNIQKRKTNKLKRKLNKMVKTLSILNENNLTENQINRIYFINQNIENLQNYIDLLIYELNEKKTNIKENTDIKELKKKDEEAQEILDKFLPLMLYYQMVKH</sequence>
<protein>
    <submittedName>
        <fullName evidence="1">Uncharacterized protein</fullName>
    </submittedName>
</protein>
<reference evidence="1" key="1">
    <citation type="submission" date="2018-11" db="EMBL/GenBank/DDBJ databases">
        <title>A distinct lineage of giant viruses engineers rhodopsin photosystems in predatory marine eukaryotes.</title>
        <authorList>
            <person name="Needham D.M."/>
            <person name="Yoshizawa S."/>
            <person name="Hosaka T."/>
            <person name="Poirier C."/>
            <person name="Choi C.-J."/>
            <person name="Hehenberger E."/>
            <person name="Irwin N.A.T."/>
            <person name="Wilken S."/>
            <person name="Yung C.-M."/>
            <person name="Bachy C."/>
            <person name="Kurihara R."/>
            <person name="Nakajima Y."/>
            <person name="Kojima K."/>
            <person name="Kimura-Someya T."/>
            <person name="Leonard G."/>
            <person name="Malmstrom R.R."/>
            <person name="Mende D."/>
            <person name="Olson D.K."/>
            <person name="Sudo Y."/>
            <person name="Sudek S."/>
            <person name="Richards T.A."/>
            <person name="DeLong E.F."/>
            <person name="Keeling P.J."/>
            <person name="Santoro A.E."/>
            <person name="Shirouzu M."/>
            <person name="Iwasaki W."/>
            <person name="Worden A.Z."/>
        </authorList>
    </citation>
    <scope>NUCLEOTIDE SEQUENCE</scope>
</reference>